<evidence type="ECO:0000313" key="2">
    <source>
        <dbReference type="Proteomes" id="UP000799750"/>
    </source>
</evidence>
<proteinExistence type="predicted"/>
<dbReference type="Proteomes" id="UP000799750">
    <property type="component" value="Unassembled WGS sequence"/>
</dbReference>
<name>A0A6A6R136_9PEZI</name>
<accession>A0A6A6R136</accession>
<protein>
    <submittedName>
        <fullName evidence="1">Uncharacterized protein</fullName>
    </submittedName>
</protein>
<dbReference type="EMBL" id="MU004186">
    <property type="protein sequence ID" value="KAF2498082.1"/>
    <property type="molecule type" value="Genomic_DNA"/>
</dbReference>
<dbReference type="AlphaFoldDB" id="A0A6A6R136"/>
<keyword evidence="2" id="KW-1185">Reference proteome</keyword>
<sequence length="193" mass="20867">METLKDLKTFLNAQNAAKALQMGQIAGMFGEMPSSDGSSTAEFLGKDGFLSPIQKQIEDMTGITLPMILTALSVYNSGKVGDLASGGIDLFRKFGTSSVRINVGHDLAKAVEKWLIGNCAGKKTQHLAVENNYSTSKDDSLPLEVSRKPGLEWFRYDGHFFLYQYLSGAEANNKGLSSGGDNFLMLVCLGRSP</sequence>
<evidence type="ECO:0000313" key="1">
    <source>
        <dbReference type="EMBL" id="KAF2498082.1"/>
    </source>
</evidence>
<reference evidence="1" key="1">
    <citation type="journal article" date="2020" name="Stud. Mycol.">
        <title>101 Dothideomycetes genomes: a test case for predicting lifestyles and emergence of pathogens.</title>
        <authorList>
            <person name="Haridas S."/>
            <person name="Albert R."/>
            <person name="Binder M."/>
            <person name="Bloem J."/>
            <person name="Labutti K."/>
            <person name="Salamov A."/>
            <person name="Andreopoulos B."/>
            <person name="Baker S."/>
            <person name="Barry K."/>
            <person name="Bills G."/>
            <person name="Bluhm B."/>
            <person name="Cannon C."/>
            <person name="Castanera R."/>
            <person name="Culley D."/>
            <person name="Daum C."/>
            <person name="Ezra D."/>
            <person name="Gonzalez J."/>
            <person name="Henrissat B."/>
            <person name="Kuo A."/>
            <person name="Liang C."/>
            <person name="Lipzen A."/>
            <person name="Lutzoni F."/>
            <person name="Magnuson J."/>
            <person name="Mondo S."/>
            <person name="Nolan M."/>
            <person name="Ohm R."/>
            <person name="Pangilinan J."/>
            <person name="Park H.-J."/>
            <person name="Ramirez L."/>
            <person name="Alfaro M."/>
            <person name="Sun H."/>
            <person name="Tritt A."/>
            <person name="Yoshinaga Y."/>
            <person name="Zwiers L.-H."/>
            <person name="Turgeon B."/>
            <person name="Goodwin S."/>
            <person name="Spatafora J."/>
            <person name="Crous P."/>
            <person name="Grigoriev I."/>
        </authorList>
    </citation>
    <scope>NUCLEOTIDE SEQUENCE</scope>
    <source>
        <strain evidence="1">CBS 269.34</strain>
    </source>
</reference>
<organism evidence="1 2">
    <name type="scientific">Lophium mytilinum</name>
    <dbReference type="NCBI Taxonomy" id="390894"/>
    <lineage>
        <taxon>Eukaryota</taxon>
        <taxon>Fungi</taxon>
        <taxon>Dikarya</taxon>
        <taxon>Ascomycota</taxon>
        <taxon>Pezizomycotina</taxon>
        <taxon>Dothideomycetes</taxon>
        <taxon>Pleosporomycetidae</taxon>
        <taxon>Mytilinidiales</taxon>
        <taxon>Mytilinidiaceae</taxon>
        <taxon>Lophium</taxon>
    </lineage>
</organism>
<gene>
    <name evidence="1" type="ORF">BU16DRAFT_537652</name>
</gene>